<evidence type="ECO:0000313" key="4">
    <source>
        <dbReference type="Proteomes" id="UP000310597"/>
    </source>
</evidence>
<organism evidence="3 4">
    <name type="scientific">Rhodobacter capsulatus</name>
    <name type="common">Rhodopseudomonas capsulata</name>
    <dbReference type="NCBI Taxonomy" id="1061"/>
    <lineage>
        <taxon>Bacteria</taxon>
        <taxon>Pseudomonadati</taxon>
        <taxon>Pseudomonadota</taxon>
        <taxon>Alphaproteobacteria</taxon>
        <taxon>Rhodobacterales</taxon>
        <taxon>Rhodobacter group</taxon>
        <taxon>Rhodobacter</taxon>
    </lineage>
</organism>
<dbReference type="GO" id="GO:0012506">
    <property type="term" value="C:vesicle membrane"/>
    <property type="evidence" value="ECO:0007669"/>
    <property type="project" value="InterPro"/>
</dbReference>
<dbReference type="AlphaFoldDB" id="A0A4V6WQW4"/>
<reference evidence="3 4" key="1">
    <citation type="submission" date="2019-04" db="EMBL/GenBank/DDBJ databases">
        <title>Draft Whole-Genome sequence of the purple photosynthetic bacterium Rhodobacter capsulatus SP108 with an indigenous class A beta-lactamase.</title>
        <authorList>
            <person name="Robertson S."/>
            <person name="Meyer T.E."/>
            <person name="Kyndt J.A."/>
        </authorList>
    </citation>
    <scope>NUCLEOTIDE SEQUENCE [LARGE SCALE GENOMIC DNA]</scope>
    <source>
        <strain evidence="3 4">SP108</strain>
    </source>
</reference>
<gene>
    <name evidence="3" type="ORF">FBT96_14230</name>
</gene>
<evidence type="ECO:0000313" key="3">
    <source>
        <dbReference type="EMBL" id="TKD17479.1"/>
    </source>
</evidence>
<dbReference type="GO" id="GO:0031411">
    <property type="term" value="C:gas vesicle"/>
    <property type="evidence" value="ECO:0007669"/>
    <property type="project" value="UniProtKB-SubCell"/>
</dbReference>
<comment type="caution">
    <text evidence="3">The sequence shown here is derived from an EMBL/GenBank/DDBJ whole genome shotgun (WGS) entry which is preliminary data.</text>
</comment>
<protein>
    <submittedName>
        <fullName evidence="3">Gas vesicle protein</fullName>
    </submittedName>
</protein>
<dbReference type="InterPro" id="IPR000638">
    <property type="entry name" value="Gas-vesicle_GvpA-like"/>
</dbReference>
<sequence>MDDRFSLRLFGPEEAFDAPSGGLADLLDGLLGHGIVLHGDLWLTVADVELVYVGLSAVLASPEALRSDG</sequence>
<dbReference type="GO" id="GO:0005198">
    <property type="term" value="F:structural molecule activity"/>
    <property type="evidence" value="ECO:0007669"/>
    <property type="project" value="InterPro"/>
</dbReference>
<dbReference type="RefSeq" id="WP_136907776.1">
    <property type="nucleotide sequence ID" value="NZ_SWJZ01000062.1"/>
</dbReference>
<dbReference type="Proteomes" id="UP000310597">
    <property type="component" value="Unassembled WGS sequence"/>
</dbReference>
<keyword evidence="1" id="KW-0304">Gas vesicle</keyword>
<dbReference type="EMBL" id="SWJZ01000062">
    <property type="protein sequence ID" value="TKD17479.1"/>
    <property type="molecule type" value="Genomic_DNA"/>
</dbReference>
<comment type="subcellular location">
    <subcellularLocation>
        <location evidence="2">Gas vesicle</location>
    </subcellularLocation>
</comment>
<dbReference type="Pfam" id="PF00741">
    <property type="entry name" value="Gas_vesicle"/>
    <property type="match status" value="1"/>
</dbReference>
<accession>A0A4V6WQW4</accession>
<evidence type="ECO:0000256" key="2">
    <source>
        <dbReference type="ARBA" id="ARBA00035108"/>
    </source>
</evidence>
<proteinExistence type="predicted"/>
<evidence type="ECO:0000256" key="1">
    <source>
        <dbReference type="ARBA" id="ARBA00022987"/>
    </source>
</evidence>
<name>A0A4V6WQW4_RHOCA</name>